<dbReference type="SUPFAM" id="SSF51445">
    <property type="entry name" value="(Trans)glycosidases"/>
    <property type="match status" value="1"/>
</dbReference>
<dbReference type="InterPro" id="IPR018087">
    <property type="entry name" value="Glyco_hydro_5_CS"/>
</dbReference>
<organism evidence="7 8">
    <name type="scientific">Klebsormidium nitens</name>
    <name type="common">Green alga</name>
    <name type="synonym">Ulothrix nitens</name>
    <dbReference type="NCBI Taxonomy" id="105231"/>
    <lineage>
        <taxon>Eukaryota</taxon>
        <taxon>Viridiplantae</taxon>
        <taxon>Streptophyta</taxon>
        <taxon>Klebsormidiophyceae</taxon>
        <taxon>Klebsormidiales</taxon>
        <taxon>Klebsormidiaceae</taxon>
        <taxon>Klebsormidium</taxon>
    </lineage>
</organism>
<dbReference type="OMA" id="VYAPHIY"/>
<dbReference type="PANTHER" id="PTHR31308">
    <property type="match status" value="1"/>
</dbReference>
<dbReference type="Gene3D" id="2.60.40.1180">
    <property type="entry name" value="Golgi alpha-mannosidase II"/>
    <property type="match status" value="1"/>
</dbReference>
<feature type="domain" description="Glycoside hydrolase family 5" evidence="6">
    <location>
        <begin position="39"/>
        <end position="350"/>
    </location>
</feature>
<protein>
    <submittedName>
        <fullName evidence="7">Endoglycoceramidase</fullName>
    </submittedName>
</protein>
<name>A0A1Y1IIH1_KLENI</name>
<keyword evidence="5" id="KW-0732">Signal</keyword>
<feature type="signal peptide" evidence="5">
    <location>
        <begin position="1"/>
        <end position="24"/>
    </location>
</feature>
<evidence type="ECO:0000259" key="6">
    <source>
        <dbReference type="Pfam" id="PF00150"/>
    </source>
</evidence>
<evidence type="ECO:0000313" key="8">
    <source>
        <dbReference type="Proteomes" id="UP000054558"/>
    </source>
</evidence>
<evidence type="ECO:0000313" key="7">
    <source>
        <dbReference type="EMBL" id="GAQ88881.1"/>
    </source>
</evidence>
<dbReference type="Pfam" id="PF00150">
    <property type="entry name" value="Cellulase"/>
    <property type="match status" value="1"/>
</dbReference>
<gene>
    <name evidence="7" type="ORF">KFL_004660130</name>
</gene>
<evidence type="ECO:0000256" key="4">
    <source>
        <dbReference type="RuleBase" id="RU361153"/>
    </source>
</evidence>
<keyword evidence="8" id="KW-1185">Reference proteome</keyword>
<dbReference type="PROSITE" id="PS00659">
    <property type="entry name" value="GLYCOSYL_HYDROL_F5"/>
    <property type="match status" value="1"/>
</dbReference>
<keyword evidence="2 4" id="KW-0378">Hydrolase</keyword>
<proteinExistence type="inferred from homology"/>
<evidence type="ECO:0000256" key="2">
    <source>
        <dbReference type="ARBA" id="ARBA00022801"/>
    </source>
</evidence>
<dbReference type="InterPro" id="IPR013780">
    <property type="entry name" value="Glyco_hydro_b"/>
</dbReference>
<dbReference type="InterPro" id="IPR052066">
    <property type="entry name" value="Glycosphingolipid_Hydrolases"/>
</dbReference>
<dbReference type="STRING" id="105231.A0A1Y1IIH1"/>
<keyword evidence="3 4" id="KW-0326">Glycosidase</keyword>
<dbReference type="PANTHER" id="PTHR31308:SF5">
    <property type="entry name" value="ERGOSTERYL-BETA-GLUCOSIDASE"/>
    <property type="match status" value="1"/>
</dbReference>
<dbReference type="Proteomes" id="UP000054558">
    <property type="component" value="Unassembled WGS sequence"/>
</dbReference>
<reference evidence="7 8" key="1">
    <citation type="journal article" date="2014" name="Nat. Commun.">
        <title>Klebsormidium flaccidum genome reveals primary factors for plant terrestrial adaptation.</title>
        <authorList>
            <person name="Hori K."/>
            <person name="Maruyama F."/>
            <person name="Fujisawa T."/>
            <person name="Togashi T."/>
            <person name="Yamamoto N."/>
            <person name="Seo M."/>
            <person name="Sato S."/>
            <person name="Yamada T."/>
            <person name="Mori H."/>
            <person name="Tajima N."/>
            <person name="Moriyama T."/>
            <person name="Ikeuchi M."/>
            <person name="Watanabe M."/>
            <person name="Wada H."/>
            <person name="Kobayashi K."/>
            <person name="Saito M."/>
            <person name="Masuda T."/>
            <person name="Sasaki-Sekimoto Y."/>
            <person name="Mashiguchi K."/>
            <person name="Awai K."/>
            <person name="Shimojima M."/>
            <person name="Masuda S."/>
            <person name="Iwai M."/>
            <person name="Nobusawa T."/>
            <person name="Narise T."/>
            <person name="Kondo S."/>
            <person name="Saito H."/>
            <person name="Sato R."/>
            <person name="Murakawa M."/>
            <person name="Ihara Y."/>
            <person name="Oshima-Yamada Y."/>
            <person name="Ohtaka K."/>
            <person name="Satoh M."/>
            <person name="Sonobe K."/>
            <person name="Ishii M."/>
            <person name="Ohtani R."/>
            <person name="Kanamori-Sato M."/>
            <person name="Honoki R."/>
            <person name="Miyazaki D."/>
            <person name="Mochizuki H."/>
            <person name="Umetsu J."/>
            <person name="Higashi K."/>
            <person name="Shibata D."/>
            <person name="Kamiya Y."/>
            <person name="Sato N."/>
            <person name="Nakamura Y."/>
            <person name="Tabata S."/>
            <person name="Ida S."/>
            <person name="Kurokawa K."/>
            <person name="Ohta H."/>
        </authorList>
    </citation>
    <scope>NUCLEOTIDE SEQUENCE [LARGE SCALE GENOMIC DNA]</scope>
    <source>
        <strain evidence="7 8">NIES-2285</strain>
    </source>
</reference>
<dbReference type="InterPro" id="IPR017853">
    <property type="entry name" value="GH"/>
</dbReference>
<dbReference type="GO" id="GO:0008422">
    <property type="term" value="F:beta-glucosidase activity"/>
    <property type="evidence" value="ECO:0000318"/>
    <property type="project" value="GO_Central"/>
</dbReference>
<dbReference type="OrthoDB" id="1887033at2759"/>
<dbReference type="AlphaFoldDB" id="A0A1Y1IIH1"/>
<comment type="similarity">
    <text evidence="1 4">Belongs to the glycosyl hydrolase 5 (cellulase A) family.</text>
</comment>
<dbReference type="GO" id="GO:0000272">
    <property type="term" value="P:polysaccharide catabolic process"/>
    <property type="evidence" value="ECO:0007669"/>
    <property type="project" value="InterPro"/>
</dbReference>
<dbReference type="InterPro" id="IPR001547">
    <property type="entry name" value="Glyco_hydro_5"/>
</dbReference>
<accession>A0A1Y1IIH1</accession>
<evidence type="ECO:0000256" key="3">
    <source>
        <dbReference type="ARBA" id="ARBA00023295"/>
    </source>
</evidence>
<evidence type="ECO:0000256" key="5">
    <source>
        <dbReference type="SAM" id="SignalP"/>
    </source>
</evidence>
<dbReference type="Gene3D" id="3.20.20.80">
    <property type="entry name" value="Glycosidases"/>
    <property type="match status" value="1"/>
</dbReference>
<feature type="chain" id="PRO_5013254141" evidence="5">
    <location>
        <begin position="25"/>
        <end position="467"/>
    </location>
</feature>
<sequence length="467" mass="51240">MGITKPLGCAVLVLLVQFLRGVHSGGMASAISTDGMRFVDAEGRTVILRGFNVAGDAKLPDYRPLKNLTTLNDLRRFGVNVVRSLFIWEAYEGVRGVYDASYLEYHLGVVDHLARLGIHTILDIHQDAFSRYTLGGCGDGFPLWAIPARFSPAAPDNSLQNCSRWGPRLVTDQPTRRVFEAFYNNEGGVRDSYLALVEHLAGVFRTRPSVIGFDLLNEPVGDEVRHVAPLYTDAAARVRGANSSALILATPGFLVGSGFVPTRLRPPPVDHAVFSPHFYNFVNLAGGYDFGVYTRSVLRRLLAVSRSWGEPLFLGEFGVFHGRFADLFAADMYRFLDDNFLSGCQWSYTTNWSPDKKDGWNGEDLSVVAGGVTRGFPFTPSPRVLAGTPLVARTVPHVSYELSWRSNGAPRTRAAEIYFPLNEFCGSNGFATIEASPSLECGYQDAYSLLCNQTAVAEGTLSVRVNC</sequence>
<dbReference type="EMBL" id="DF237415">
    <property type="protein sequence ID" value="GAQ88881.1"/>
    <property type="molecule type" value="Genomic_DNA"/>
</dbReference>
<evidence type="ECO:0000256" key="1">
    <source>
        <dbReference type="ARBA" id="ARBA00005641"/>
    </source>
</evidence>